<sequence>MFTLNCKGRLLNINQPIVMGILNINKDSFYSGNRYTADEALLLRAQQMIADGAAILDIGGQSTRPGSALISADEELARVIPAVESIHKTFPETIISVDTFYAEVAKEAVKAGASIINDISAGSLDEALIDTVASLQVPYVLMHMQGTPQTMQHHPHYEDVCREVLDFLIRKIALLKTKGIKDIIVDPGFGFGKTATHNFTLLKNLGLFKMTDLPLLLGVSRKGFIYRTLGTDAEQALNGTTVLNTLGLINGADILRVHDVKQASEAIRLTSAIGPC</sequence>
<evidence type="ECO:0000256" key="3">
    <source>
        <dbReference type="ARBA" id="ARBA00004763"/>
    </source>
</evidence>
<keyword evidence="7" id="KW-0460">Magnesium</keyword>
<dbReference type="InterPro" id="IPR000489">
    <property type="entry name" value="Pterin-binding_dom"/>
</dbReference>
<dbReference type="EMBL" id="CP139960">
    <property type="protein sequence ID" value="WQD39485.1"/>
    <property type="molecule type" value="Genomic_DNA"/>
</dbReference>
<evidence type="ECO:0000256" key="6">
    <source>
        <dbReference type="ARBA" id="ARBA00022723"/>
    </source>
</evidence>
<keyword evidence="5 10" id="KW-0808">Transferase</keyword>
<evidence type="ECO:0000256" key="4">
    <source>
        <dbReference type="ARBA" id="ARBA00012458"/>
    </source>
</evidence>
<dbReference type="RefSeq" id="WP_114788927.1">
    <property type="nucleotide sequence ID" value="NZ_CP139960.1"/>
</dbReference>
<dbReference type="EC" id="2.5.1.15" evidence="4"/>
<evidence type="ECO:0000256" key="1">
    <source>
        <dbReference type="ARBA" id="ARBA00000012"/>
    </source>
</evidence>
<proteinExistence type="predicted"/>
<name>A0ABZ0W877_9BACT</name>
<dbReference type="InterPro" id="IPR045031">
    <property type="entry name" value="DHP_synth-like"/>
</dbReference>
<evidence type="ECO:0000313" key="10">
    <source>
        <dbReference type="EMBL" id="WQD39485.1"/>
    </source>
</evidence>
<dbReference type="Proteomes" id="UP001325680">
    <property type="component" value="Chromosome"/>
</dbReference>
<evidence type="ECO:0000259" key="9">
    <source>
        <dbReference type="PROSITE" id="PS50972"/>
    </source>
</evidence>
<dbReference type="InterPro" id="IPR011005">
    <property type="entry name" value="Dihydropteroate_synth-like_sf"/>
</dbReference>
<evidence type="ECO:0000256" key="8">
    <source>
        <dbReference type="ARBA" id="ARBA00022909"/>
    </source>
</evidence>
<dbReference type="PROSITE" id="PS00793">
    <property type="entry name" value="DHPS_2"/>
    <property type="match status" value="1"/>
</dbReference>
<dbReference type="Gene3D" id="3.20.20.20">
    <property type="entry name" value="Dihydropteroate synthase-like"/>
    <property type="match status" value="1"/>
</dbReference>
<dbReference type="CDD" id="cd00739">
    <property type="entry name" value="DHPS"/>
    <property type="match status" value="1"/>
</dbReference>
<dbReference type="GO" id="GO:0004156">
    <property type="term" value="F:dihydropteroate synthase activity"/>
    <property type="evidence" value="ECO:0007669"/>
    <property type="project" value="UniProtKB-EC"/>
</dbReference>
<accession>A0ABZ0W877</accession>
<dbReference type="Pfam" id="PF00809">
    <property type="entry name" value="Pterin_bind"/>
    <property type="match status" value="1"/>
</dbReference>
<keyword evidence="8" id="KW-0289">Folate biosynthesis</keyword>
<gene>
    <name evidence="10" type="primary">folP</name>
    <name evidence="10" type="ORF">U0035_04905</name>
</gene>
<dbReference type="NCBIfam" id="TIGR01496">
    <property type="entry name" value="DHPS"/>
    <property type="match status" value="1"/>
</dbReference>
<evidence type="ECO:0000313" key="11">
    <source>
        <dbReference type="Proteomes" id="UP001325680"/>
    </source>
</evidence>
<dbReference type="PROSITE" id="PS50972">
    <property type="entry name" value="PTERIN_BINDING"/>
    <property type="match status" value="1"/>
</dbReference>
<organism evidence="10 11">
    <name type="scientific">Niabella yanshanensis</name>
    <dbReference type="NCBI Taxonomy" id="577386"/>
    <lineage>
        <taxon>Bacteria</taxon>
        <taxon>Pseudomonadati</taxon>
        <taxon>Bacteroidota</taxon>
        <taxon>Chitinophagia</taxon>
        <taxon>Chitinophagales</taxon>
        <taxon>Chitinophagaceae</taxon>
        <taxon>Niabella</taxon>
    </lineage>
</organism>
<keyword evidence="6" id="KW-0479">Metal-binding</keyword>
<feature type="domain" description="Pterin-binding" evidence="9">
    <location>
        <begin position="16"/>
        <end position="268"/>
    </location>
</feature>
<evidence type="ECO:0000256" key="2">
    <source>
        <dbReference type="ARBA" id="ARBA00001946"/>
    </source>
</evidence>
<protein>
    <recommendedName>
        <fullName evidence="4">dihydropteroate synthase</fullName>
        <ecNumber evidence="4">2.5.1.15</ecNumber>
    </recommendedName>
</protein>
<comment type="pathway">
    <text evidence="3">Cofactor biosynthesis; tetrahydrofolate biosynthesis; 7,8-dihydrofolate from 2-amino-4-hydroxy-6-hydroxymethyl-7,8-dihydropteridine diphosphate and 4-aminobenzoate: step 1/2.</text>
</comment>
<dbReference type="InterPro" id="IPR006390">
    <property type="entry name" value="DHP_synth_dom"/>
</dbReference>
<reference evidence="10 11" key="1">
    <citation type="submission" date="2023-12" db="EMBL/GenBank/DDBJ databases">
        <title>Genome sequencing and assembly of bacterial species from a model synthetic community.</title>
        <authorList>
            <person name="Hogle S.L."/>
        </authorList>
    </citation>
    <scope>NUCLEOTIDE SEQUENCE [LARGE SCALE GENOMIC DNA]</scope>
    <source>
        <strain evidence="10 11">HAMBI_3031</strain>
    </source>
</reference>
<comment type="cofactor">
    <cofactor evidence="2">
        <name>Mg(2+)</name>
        <dbReference type="ChEBI" id="CHEBI:18420"/>
    </cofactor>
</comment>
<evidence type="ECO:0000256" key="5">
    <source>
        <dbReference type="ARBA" id="ARBA00022679"/>
    </source>
</evidence>
<keyword evidence="11" id="KW-1185">Reference proteome</keyword>
<comment type="catalytic activity">
    <reaction evidence="1">
        <text>(7,8-dihydropterin-6-yl)methyl diphosphate + 4-aminobenzoate = 7,8-dihydropteroate + diphosphate</text>
        <dbReference type="Rhea" id="RHEA:19949"/>
        <dbReference type="ChEBI" id="CHEBI:17836"/>
        <dbReference type="ChEBI" id="CHEBI:17839"/>
        <dbReference type="ChEBI" id="CHEBI:33019"/>
        <dbReference type="ChEBI" id="CHEBI:72950"/>
        <dbReference type="EC" id="2.5.1.15"/>
    </reaction>
</comment>
<evidence type="ECO:0000256" key="7">
    <source>
        <dbReference type="ARBA" id="ARBA00022842"/>
    </source>
</evidence>
<dbReference type="PANTHER" id="PTHR20941:SF1">
    <property type="entry name" value="FOLIC ACID SYNTHESIS PROTEIN FOL1"/>
    <property type="match status" value="1"/>
</dbReference>
<dbReference type="PANTHER" id="PTHR20941">
    <property type="entry name" value="FOLATE SYNTHESIS PROTEINS"/>
    <property type="match status" value="1"/>
</dbReference>
<dbReference type="SUPFAM" id="SSF51717">
    <property type="entry name" value="Dihydropteroate synthetase-like"/>
    <property type="match status" value="1"/>
</dbReference>